<evidence type="ECO:0000313" key="1">
    <source>
        <dbReference type="EMBL" id="SMB81375.1"/>
    </source>
</evidence>
<sequence>MQNTLVLLFLTCLVSACQPSCPPVLERNEDYEGDGFLISQDPANNIILFYPACSINPQHYLSSLTANNLGRGITVEPSNLQYAGAILSANGHFNLTKYRTHKYTYQGVFIVPARLKYRNLQLDNPVRTYPVDYTIDRARITTPYARAFIEVDTLIILPYFP</sequence>
<keyword evidence="2" id="KW-1185">Reference proteome</keyword>
<reference evidence="1 2" key="1">
    <citation type="submission" date="2017-04" db="EMBL/GenBank/DDBJ databases">
        <authorList>
            <person name="Afonso C.L."/>
            <person name="Miller P.J."/>
            <person name="Scott M.A."/>
            <person name="Spackman E."/>
            <person name="Goraichik I."/>
            <person name="Dimitrov K.M."/>
            <person name="Suarez D.L."/>
            <person name="Swayne D.E."/>
        </authorList>
    </citation>
    <scope>NUCLEOTIDE SEQUENCE [LARGE SCALE GENOMIC DNA]</scope>
    <source>
        <strain evidence="1 2">DSM 11622</strain>
    </source>
</reference>
<dbReference type="EMBL" id="FWWW01000028">
    <property type="protein sequence ID" value="SMB81375.1"/>
    <property type="molecule type" value="Genomic_DNA"/>
</dbReference>
<dbReference type="AlphaFoldDB" id="A0A1W1UJR5"/>
<accession>A0A1W1UJR5</accession>
<evidence type="ECO:0000313" key="2">
    <source>
        <dbReference type="Proteomes" id="UP000192266"/>
    </source>
</evidence>
<dbReference type="RefSeq" id="WP_084443362.1">
    <property type="nucleotide sequence ID" value="NZ_FWWW01000028.1"/>
</dbReference>
<proteinExistence type="predicted"/>
<organism evidence="1 2">
    <name type="scientific">Hymenobacter roseosalivarius DSM 11622</name>
    <dbReference type="NCBI Taxonomy" id="645990"/>
    <lineage>
        <taxon>Bacteria</taxon>
        <taxon>Pseudomonadati</taxon>
        <taxon>Bacteroidota</taxon>
        <taxon>Cytophagia</taxon>
        <taxon>Cytophagales</taxon>
        <taxon>Hymenobacteraceae</taxon>
        <taxon>Hymenobacter</taxon>
    </lineage>
</organism>
<gene>
    <name evidence="1" type="ORF">SAMN00120144_4274</name>
</gene>
<protein>
    <submittedName>
        <fullName evidence="1">Uncharacterized protein</fullName>
    </submittedName>
</protein>
<dbReference type="Proteomes" id="UP000192266">
    <property type="component" value="Unassembled WGS sequence"/>
</dbReference>
<name>A0A1W1UJR5_9BACT</name>